<feature type="coiled-coil region" evidence="1">
    <location>
        <begin position="14"/>
        <end position="66"/>
    </location>
</feature>
<feature type="region of interest" description="Disordered" evidence="2">
    <location>
        <begin position="266"/>
        <end position="286"/>
    </location>
</feature>
<feature type="region of interest" description="Disordered" evidence="2">
    <location>
        <begin position="212"/>
        <end position="231"/>
    </location>
</feature>
<proteinExistence type="predicted"/>
<organism evidence="3 4">
    <name type="scientific">Dorcoceras hygrometricum</name>
    <dbReference type="NCBI Taxonomy" id="472368"/>
    <lineage>
        <taxon>Eukaryota</taxon>
        <taxon>Viridiplantae</taxon>
        <taxon>Streptophyta</taxon>
        <taxon>Embryophyta</taxon>
        <taxon>Tracheophyta</taxon>
        <taxon>Spermatophyta</taxon>
        <taxon>Magnoliopsida</taxon>
        <taxon>eudicotyledons</taxon>
        <taxon>Gunneridae</taxon>
        <taxon>Pentapetalae</taxon>
        <taxon>asterids</taxon>
        <taxon>lamiids</taxon>
        <taxon>Lamiales</taxon>
        <taxon>Gesneriaceae</taxon>
        <taxon>Didymocarpoideae</taxon>
        <taxon>Trichosporeae</taxon>
        <taxon>Loxocarpinae</taxon>
        <taxon>Dorcoceras</taxon>
    </lineage>
</organism>
<dbReference type="Proteomes" id="UP000250235">
    <property type="component" value="Unassembled WGS sequence"/>
</dbReference>
<keyword evidence="4" id="KW-1185">Reference proteome</keyword>
<feature type="region of interest" description="Disordered" evidence="2">
    <location>
        <begin position="153"/>
        <end position="194"/>
    </location>
</feature>
<dbReference type="AlphaFoldDB" id="A0A2Z7A8V2"/>
<evidence type="ECO:0000256" key="1">
    <source>
        <dbReference type="SAM" id="Coils"/>
    </source>
</evidence>
<sequence>MAPSVPHTHADAALHMKQIALDNQRRKIRRLRAKLTTERRESAATKEGLETKVSSLERDLQIHRCDNHSLRNKVTLCHTDIDRRISQLVEAKKEHKTNQLALEASHKTIAGLTEIGIYTIQEAEDTIQEQHLIIEALVEEKASLLQKIQGLQEDNGAPAPFDDEWEEEPNMADNRRSDSNNGGEGSSNSRGGLSREDLMAIATIVATTLQGLGTHGGLDRGRNVSRWSNEPDQAVRVEGGAPRSMDGASNCSDQFSLVSPRFETRSVRLGPDGTGSGPAGKAPAVVAGARRTITKTRRWSRRRMKGRSAV</sequence>
<feature type="compositionally biased region" description="Acidic residues" evidence="2">
    <location>
        <begin position="161"/>
        <end position="170"/>
    </location>
</feature>
<keyword evidence="1" id="KW-0175">Coiled coil</keyword>
<dbReference type="EMBL" id="KV017510">
    <property type="protein sequence ID" value="KZV18142.1"/>
    <property type="molecule type" value="Genomic_DNA"/>
</dbReference>
<evidence type="ECO:0000256" key="2">
    <source>
        <dbReference type="SAM" id="MobiDB-lite"/>
    </source>
</evidence>
<protein>
    <submittedName>
        <fullName evidence="3">Uncharacterized protein</fullName>
    </submittedName>
</protein>
<gene>
    <name evidence="3" type="ORF">F511_30152</name>
</gene>
<evidence type="ECO:0000313" key="4">
    <source>
        <dbReference type="Proteomes" id="UP000250235"/>
    </source>
</evidence>
<name>A0A2Z7A8V2_9LAMI</name>
<evidence type="ECO:0000313" key="3">
    <source>
        <dbReference type="EMBL" id="KZV18142.1"/>
    </source>
</evidence>
<reference evidence="3 4" key="1">
    <citation type="journal article" date="2015" name="Proc. Natl. Acad. Sci. U.S.A.">
        <title>The resurrection genome of Boea hygrometrica: A blueprint for survival of dehydration.</title>
        <authorList>
            <person name="Xiao L."/>
            <person name="Yang G."/>
            <person name="Zhang L."/>
            <person name="Yang X."/>
            <person name="Zhao S."/>
            <person name="Ji Z."/>
            <person name="Zhou Q."/>
            <person name="Hu M."/>
            <person name="Wang Y."/>
            <person name="Chen M."/>
            <person name="Xu Y."/>
            <person name="Jin H."/>
            <person name="Xiao X."/>
            <person name="Hu G."/>
            <person name="Bao F."/>
            <person name="Hu Y."/>
            <person name="Wan P."/>
            <person name="Li L."/>
            <person name="Deng X."/>
            <person name="Kuang T."/>
            <person name="Xiang C."/>
            <person name="Zhu J.K."/>
            <person name="Oliver M.J."/>
            <person name="He Y."/>
        </authorList>
    </citation>
    <scope>NUCLEOTIDE SEQUENCE [LARGE SCALE GENOMIC DNA]</scope>
    <source>
        <strain evidence="4">cv. XS01</strain>
    </source>
</reference>
<accession>A0A2Z7A8V2</accession>